<dbReference type="FunFam" id="3.40.1390.30:FF:000001">
    <property type="entry name" value="GTP cyclohydrolase 1 type 2"/>
    <property type="match status" value="1"/>
</dbReference>
<evidence type="ECO:0000256" key="2">
    <source>
        <dbReference type="ARBA" id="ARBA00011643"/>
    </source>
</evidence>
<gene>
    <name evidence="7" type="ORF">FC64_GL001295</name>
</gene>
<keyword evidence="8" id="KW-1185">Reference proteome</keyword>
<dbReference type="PIRSF" id="PIRSF037489">
    <property type="entry name" value="UCP037489_NIF3_YqfO"/>
    <property type="match status" value="1"/>
</dbReference>
<feature type="binding site" evidence="6">
    <location>
        <position position="332"/>
    </location>
    <ligand>
        <name>a divalent metal cation</name>
        <dbReference type="ChEBI" id="CHEBI:60240"/>
        <label>1</label>
    </ligand>
</feature>
<evidence type="ECO:0000313" key="8">
    <source>
        <dbReference type="Proteomes" id="UP000051291"/>
    </source>
</evidence>
<evidence type="ECO:0000256" key="5">
    <source>
        <dbReference type="PIRNR" id="PIRNR037489"/>
    </source>
</evidence>
<evidence type="ECO:0000256" key="3">
    <source>
        <dbReference type="ARBA" id="ARBA00022112"/>
    </source>
</evidence>
<feature type="binding site" evidence="6">
    <location>
        <position position="65"/>
    </location>
    <ligand>
        <name>a divalent metal cation</name>
        <dbReference type="ChEBI" id="CHEBI:60240"/>
        <label>1</label>
    </ligand>
</feature>
<dbReference type="RefSeq" id="WP_057907104.1">
    <property type="nucleotide sequence ID" value="NZ_AYYZ01000029.1"/>
</dbReference>
<dbReference type="SUPFAM" id="SSF102705">
    <property type="entry name" value="NIF3 (NGG1p interacting factor 3)-like"/>
    <property type="match status" value="1"/>
</dbReference>
<dbReference type="PANTHER" id="PTHR13799">
    <property type="entry name" value="NGG1 INTERACTING FACTOR 3"/>
    <property type="match status" value="1"/>
</dbReference>
<evidence type="ECO:0000256" key="6">
    <source>
        <dbReference type="PIRSR" id="PIRSR602678-1"/>
    </source>
</evidence>
<comment type="subunit">
    <text evidence="2">Homohexamer.</text>
</comment>
<name>A0A0R1ZBN7_9LACO</name>
<dbReference type="AlphaFoldDB" id="A0A0R1ZBN7"/>
<protein>
    <recommendedName>
        <fullName evidence="3 5">GTP cyclohydrolase 1 type 2 homolog</fullName>
    </recommendedName>
</protein>
<feature type="binding site" evidence="6">
    <location>
        <position position="104"/>
    </location>
    <ligand>
        <name>a divalent metal cation</name>
        <dbReference type="ChEBI" id="CHEBI:60240"/>
        <label>1</label>
    </ligand>
</feature>
<dbReference type="Proteomes" id="UP000051291">
    <property type="component" value="Unassembled WGS sequence"/>
</dbReference>
<dbReference type="InterPro" id="IPR036069">
    <property type="entry name" value="DUF34/NIF3_sf"/>
</dbReference>
<reference evidence="7 8" key="1">
    <citation type="journal article" date="2015" name="Genome Announc.">
        <title>Expanding the biotechnology potential of lactobacilli through comparative genomics of 213 strains and associated genera.</title>
        <authorList>
            <person name="Sun Z."/>
            <person name="Harris H.M."/>
            <person name="McCann A."/>
            <person name="Guo C."/>
            <person name="Argimon S."/>
            <person name="Zhang W."/>
            <person name="Yang X."/>
            <person name="Jeffery I.B."/>
            <person name="Cooney J.C."/>
            <person name="Kagawa T.F."/>
            <person name="Liu W."/>
            <person name="Song Y."/>
            <person name="Salvetti E."/>
            <person name="Wrobel A."/>
            <person name="Rasinkangas P."/>
            <person name="Parkhill J."/>
            <person name="Rea M.C."/>
            <person name="O'Sullivan O."/>
            <person name="Ritari J."/>
            <person name="Douillard F.P."/>
            <person name="Paul Ross R."/>
            <person name="Yang R."/>
            <person name="Briner A.E."/>
            <person name="Felis G.E."/>
            <person name="de Vos W.M."/>
            <person name="Barrangou R."/>
            <person name="Klaenhammer T.R."/>
            <person name="Caufield P.W."/>
            <person name="Cui Y."/>
            <person name="Zhang H."/>
            <person name="O'Toole P.W."/>
        </authorList>
    </citation>
    <scope>NUCLEOTIDE SEQUENCE [LARGE SCALE GENOMIC DNA]</scope>
    <source>
        <strain evidence="7 8">DSM 20653</strain>
    </source>
</reference>
<dbReference type="STRING" id="1423820.FC64_GL001295"/>
<dbReference type="GO" id="GO:0005737">
    <property type="term" value="C:cytoplasm"/>
    <property type="evidence" value="ECO:0007669"/>
    <property type="project" value="TreeGrafter"/>
</dbReference>
<organism evidence="7 8">
    <name type="scientific">Ligilactobacillus araffinosus DSM 20653</name>
    <dbReference type="NCBI Taxonomy" id="1423820"/>
    <lineage>
        <taxon>Bacteria</taxon>
        <taxon>Bacillati</taxon>
        <taxon>Bacillota</taxon>
        <taxon>Bacilli</taxon>
        <taxon>Lactobacillales</taxon>
        <taxon>Lactobacillaceae</taxon>
        <taxon>Ligilactobacillus</taxon>
    </lineage>
</organism>
<keyword evidence="4 5" id="KW-0479">Metal-binding</keyword>
<evidence type="ECO:0000313" key="7">
    <source>
        <dbReference type="EMBL" id="KRM52097.1"/>
    </source>
</evidence>
<sequence>MVKVKDIVSRFEEFAPKWMAEDGDPVGLQLGDLNQEVHKMMVTLDVRPETVQEAIDQHVDFIFAHHPAMFRPVQPFDLSIPQNQMYAELIKHNITVYGAHTNLDNANGGMNDWLAGLFDLQDTIPMMPTREEKMYKLAVFTQSNTADSMRHALNAAGAGNLANYRDCSYSLTGTSRFIPRDDEHSYSGDDKDEMVEVVQEKIEVFFPARIKAQVLKAMKDNHPQEDFMYDLNEVNGLGQEYGMGRVGNLPEPMTVKEFALKCEEVFDIPGVRVISKDIDQKVQRIALLGGSGARFYPQALSKNADLYLTGDVSYHVGHDILASGMSAVDAGHYIESECKPHLTKLFQKWSQENDWQIDIYQSKLNTNPYQFM</sequence>
<feature type="binding site" evidence="6">
    <location>
        <position position="66"/>
    </location>
    <ligand>
        <name>a divalent metal cation</name>
        <dbReference type="ChEBI" id="CHEBI:60240"/>
        <label>1</label>
    </ligand>
</feature>
<dbReference type="PATRIC" id="fig|1423820.4.peg.1321"/>
<dbReference type="Gene3D" id="3.40.1390.30">
    <property type="entry name" value="NIF3 (NGG1p interacting factor 3)-like"/>
    <property type="match status" value="2"/>
</dbReference>
<dbReference type="Pfam" id="PF01784">
    <property type="entry name" value="DUF34_NIF3"/>
    <property type="match status" value="1"/>
</dbReference>
<dbReference type="PANTHER" id="PTHR13799:SF14">
    <property type="entry name" value="GTP CYCLOHYDROLASE 1 TYPE 2 HOMOLOG"/>
    <property type="match status" value="1"/>
</dbReference>
<dbReference type="InterPro" id="IPR002678">
    <property type="entry name" value="DUF34/NIF3"/>
</dbReference>
<proteinExistence type="inferred from homology"/>
<dbReference type="EMBL" id="AYYZ01000029">
    <property type="protein sequence ID" value="KRM52097.1"/>
    <property type="molecule type" value="Genomic_DNA"/>
</dbReference>
<feature type="binding site" evidence="6">
    <location>
        <position position="335"/>
    </location>
    <ligand>
        <name>a divalent metal cation</name>
        <dbReference type="ChEBI" id="CHEBI:60240"/>
        <label>1</label>
    </ligand>
</feature>
<evidence type="ECO:0000256" key="4">
    <source>
        <dbReference type="ARBA" id="ARBA00022723"/>
    </source>
</evidence>
<comment type="similarity">
    <text evidence="1 5">Belongs to the GTP cyclohydrolase I type 2/NIF3 family.</text>
</comment>
<dbReference type="NCBIfam" id="TIGR00486">
    <property type="entry name" value="YbgI_SA1388"/>
    <property type="match status" value="1"/>
</dbReference>
<evidence type="ECO:0000256" key="1">
    <source>
        <dbReference type="ARBA" id="ARBA00006964"/>
    </source>
</evidence>
<accession>A0A0R1ZBN7</accession>
<dbReference type="InterPro" id="IPR017221">
    <property type="entry name" value="DUF34/NIF3_bac"/>
</dbReference>
<comment type="caution">
    <text evidence="7">The sequence shown here is derived from an EMBL/GenBank/DDBJ whole genome shotgun (WGS) entry which is preliminary data.</text>
</comment>
<dbReference type="GO" id="GO:0046872">
    <property type="term" value="F:metal ion binding"/>
    <property type="evidence" value="ECO:0007669"/>
    <property type="project" value="UniProtKB-UniRule"/>
</dbReference>